<protein>
    <submittedName>
        <fullName evidence="1">Uncharacterized protein</fullName>
    </submittedName>
</protein>
<sequence length="239" mass="27495">MQGARHKTMENAERYKRDSELLLHIANQIKITVDSFMPQWRSIFIKDVQLGRSLNAHSLANYKPIHSLAEKFLTKFCKFSRDDPNFSVSYTVAGISTFQTNSTIKEQIIEICSKISDSQERNILISLIEAYGRDCRRDAIIQEMYSNQMAVTLAEEIVLPNENLTRIENQTIEKTKVGIGKGEVQKIRGDTNDLQQRKRIKSMKRPMDKLEAILKLEEEILENSKELTEAARNFVVTVV</sequence>
<name>A0A818CC93_9BILA</name>
<gene>
    <name evidence="1" type="ORF">KIK155_LOCUS10403</name>
</gene>
<proteinExistence type="predicted"/>
<accession>A0A818CC93</accession>
<dbReference type="AlphaFoldDB" id="A0A818CC93"/>
<organism evidence="1 2">
    <name type="scientific">Rotaria socialis</name>
    <dbReference type="NCBI Taxonomy" id="392032"/>
    <lineage>
        <taxon>Eukaryota</taxon>
        <taxon>Metazoa</taxon>
        <taxon>Spiralia</taxon>
        <taxon>Gnathifera</taxon>
        <taxon>Rotifera</taxon>
        <taxon>Eurotatoria</taxon>
        <taxon>Bdelloidea</taxon>
        <taxon>Philodinida</taxon>
        <taxon>Philodinidae</taxon>
        <taxon>Rotaria</taxon>
    </lineage>
</organism>
<dbReference type="EMBL" id="CAJNYV010001529">
    <property type="protein sequence ID" value="CAF3426106.1"/>
    <property type="molecule type" value="Genomic_DNA"/>
</dbReference>
<dbReference type="Proteomes" id="UP000663865">
    <property type="component" value="Unassembled WGS sequence"/>
</dbReference>
<reference evidence="1" key="1">
    <citation type="submission" date="2021-02" db="EMBL/GenBank/DDBJ databases">
        <authorList>
            <person name="Nowell W R."/>
        </authorList>
    </citation>
    <scope>NUCLEOTIDE SEQUENCE</scope>
</reference>
<evidence type="ECO:0000313" key="2">
    <source>
        <dbReference type="Proteomes" id="UP000663865"/>
    </source>
</evidence>
<evidence type="ECO:0000313" key="1">
    <source>
        <dbReference type="EMBL" id="CAF3426106.1"/>
    </source>
</evidence>
<comment type="caution">
    <text evidence="1">The sequence shown here is derived from an EMBL/GenBank/DDBJ whole genome shotgun (WGS) entry which is preliminary data.</text>
</comment>